<evidence type="ECO:0000256" key="1">
    <source>
        <dbReference type="ARBA" id="ARBA00023172"/>
    </source>
</evidence>
<dbReference type="Gene3D" id="1.10.443.10">
    <property type="entry name" value="Intergrase catalytic core"/>
    <property type="match status" value="1"/>
</dbReference>
<keyword evidence="4" id="KW-1185">Reference proteome</keyword>
<dbReference type="GO" id="GO:0015074">
    <property type="term" value="P:DNA integration"/>
    <property type="evidence" value="ECO:0007669"/>
    <property type="project" value="InterPro"/>
</dbReference>
<dbReference type="OrthoDB" id="10507377at2759"/>
<dbReference type="Proteomes" id="UP000604046">
    <property type="component" value="Unassembled WGS sequence"/>
</dbReference>
<protein>
    <submittedName>
        <fullName evidence="3">Uncharacterized protein</fullName>
    </submittedName>
</protein>
<comment type="caution">
    <text evidence="3">The sequence shown here is derived from an EMBL/GenBank/DDBJ whole genome shotgun (WGS) entry which is preliminary data.</text>
</comment>
<feature type="compositionally biased region" description="Basic residues" evidence="2">
    <location>
        <begin position="470"/>
        <end position="487"/>
    </location>
</feature>
<reference evidence="3" key="1">
    <citation type="submission" date="2021-02" db="EMBL/GenBank/DDBJ databases">
        <authorList>
            <person name="Dougan E. K."/>
            <person name="Rhodes N."/>
            <person name="Thang M."/>
            <person name="Chan C."/>
        </authorList>
    </citation>
    <scope>NUCLEOTIDE SEQUENCE</scope>
</reference>
<feature type="compositionally biased region" description="Low complexity" evidence="2">
    <location>
        <begin position="265"/>
        <end position="274"/>
    </location>
</feature>
<evidence type="ECO:0000256" key="2">
    <source>
        <dbReference type="SAM" id="MobiDB-lite"/>
    </source>
</evidence>
<proteinExistence type="predicted"/>
<sequence>MAGTPGLPRWRKTGRTASPSHLTGVEEDVWIEAAAYDNRGHRQGQLVIYLAEPGDRIGAEEGAGFLGNVIAVQDGYYAWWVESTYGAYVVDRTIPFHFCIHPVNDCDVETVYRNPIHVDVFRIIPKESLNRINWLTDNDKATIAAHPSLAEPAAREGNSSLDPLRNVGVAGGGGVGGAPVQTGMEGIGGLAAALGTGLDVAEPKPDAENLDELGKPAKSSGSDLLEEIRGREAAGAKRSALELAGVKEKKKKKSRKDKKRRDESSGSCSSSSSASSFHLAALPKGVEKLRRLHQRHPGQLAALTLRRCQELLAMANGGETADMSAKMPPVARGYLRQIYLQANPPGQIGARNHKELVTLATVIDLIAKNDPLRALDILVQRLKAIELSVSQGNWTQAEQLELVQVSESSAMFRQELKAAQQEVRSEWSLQRGPRRQPRWGQDWWYRAPDNVPVAEKEGEAGDKAPENKPTRPKGGKGGKGKGKKGKPRWNFQDTPSIACQVKGLLKDHNLATIVSTVLSALGNDDTREHVSFTVMDTLVENMWAPPNIVAELLRSMFSDLLVDEGPELSSHFRECQPLTWLRAGYADMLPRPLVLSMLNGRPLYVFDDEVDAARLIIDKYQVQPAPNCWTSASLKSWLVFWLSGRTAAPASLVGLVLKVAVTFGPGSLGIFLRTLPVCAREHFKPSPCELLPMALPEASKAEAKLVERMLSAWHSGCMDSDLWAEVTAEAEAVGEDVWLYLQVALVDFMWCGSKQLLGEVLPHPASWTALQEATAQRFRKYARLFVHDDEGGPAVVELGSWESVRQSLGDTYTGREVQRAYKLTWRAIQPHVPGPGEAGRINLADKVSPELRAFVEDPDLLRIPDIELGDVPESAAVLVESQEDYEEIVSNLVVAGMMEREIPEETVEVRGKKITNGMFGVHKAWVQEPDGTWTRSLRLIINLIPTNRLQSRPPIQPSTQMGYAPLWGQMALNEDEIILAYAEDIRHCFHIFAPSPRWRGYFVIGRSVQGRCFQDGIGARGRPRVRTAPMGWCNIVDFVQSALENAGTLAGVPAERVVRMGDPTPLMPVTGTRDYYSFYVDNFDSFKVMAATEQGLYEGKPSDTQLALREVFQCWGVGRDEKKAAEGTLKWSSLGAEQLGDLGLVGSSRKLRRAVLGATVRVLECSPAVPRGSHELLTIVGKAMHSVQFCRPLACMFDELYACLSHEDKKISITAKAETELYCILMSLPMHYMEQRMQICPTVYATDASLEGGGACASVGLSARGRAKCHLLGSDDDMGGGCDAVLVIEAFGGIGGLRKALELIGLQPQGLILIESDPLCQKLARRHCGYVQVVDDIKKVDAAMVRDWRRQFPRAKKVILGGGWPCVHHSRLNANREGAEAETSLLLDDLIRTQDLLERCSQPLHLPPWHVIRLFENVVMDGNDLDIQSAKIGWRPIFCDSVQALRCRRPRLWWIQGVDVLQGGDLKIVESSRVANQHRDVRALNLRHAVIDTERPPMDWFLRPGCYKTEEPEEPFLTFARPVPKKQAPSEPAGIDNCDAKTLGRWKGDSWRLAPYQYAPKNLVTSPHGQRRLTSDEQLRLLGFNSDHLDFKQKVSEDQKQQFIGNTWPVVVAARLLLGLVMTEEQAGVRDLTKELWNAWKALEDRAQQVKRGSWSERFGPSSGEGAAVLPFRPGGVDTGSVPRLMIDPDLKLTDEQFLARMVGRNVSHRGTDVRLDFGIPFQASDFGRRAVDPTLWTWKVLMSYRWKRTGHITQLEAVAVLDLLKRLSRAAGSGNEKFLLMVDNQAVVGIITKGRTSAHMLQSTLRRLNSLLLASNNRLLVVYVRSEYNPGDGPTKQERKDERKVLGTLSFLKQQGKSYPTTFLALDFELSGFIEHLWEDEDPRSWAGDALSGLGHFIPPVKPHLVGSWRLHAAWGRAELPARAPPFTPVLVYALAQAAYEQGWRDTATLLLLGFHTFARSGELFSARCGDFVLGRGRGTWSLPLTKSGQRAGASESLVISDTFVGTAVANFIRNRSKGDLLSDCSPGVQRRRLAQLLQRLGLQAPYRWYSLRRGGATHEYRVTNNLPAVCLKGRWTAVRTARIYLCDGMAQLSQLQLPAPQLRKLQALARKARPGYDAISSD</sequence>
<dbReference type="Gene3D" id="3.40.50.150">
    <property type="entry name" value="Vaccinia Virus protein VP39"/>
    <property type="match status" value="1"/>
</dbReference>
<keyword evidence="1" id="KW-0233">DNA recombination</keyword>
<feature type="region of interest" description="Disordered" evidence="2">
    <location>
        <begin position="1"/>
        <end position="20"/>
    </location>
</feature>
<dbReference type="EMBL" id="CAJNDS010000059">
    <property type="protein sequence ID" value="CAE6938617.1"/>
    <property type="molecule type" value="Genomic_DNA"/>
</dbReference>
<dbReference type="InterPro" id="IPR029063">
    <property type="entry name" value="SAM-dependent_MTases_sf"/>
</dbReference>
<evidence type="ECO:0000313" key="3">
    <source>
        <dbReference type="EMBL" id="CAE6938617.1"/>
    </source>
</evidence>
<accession>A0A812GZ86</accession>
<feature type="region of interest" description="Disordered" evidence="2">
    <location>
        <begin position="423"/>
        <end position="492"/>
    </location>
</feature>
<dbReference type="InterPro" id="IPR013762">
    <property type="entry name" value="Integrase-like_cat_sf"/>
</dbReference>
<organism evidence="3 4">
    <name type="scientific">Symbiodinium natans</name>
    <dbReference type="NCBI Taxonomy" id="878477"/>
    <lineage>
        <taxon>Eukaryota</taxon>
        <taxon>Sar</taxon>
        <taxon>Alveolata</taxon>
        <taxon>Dinophyceae</taxon>
        <taxon>Suessiales</taxon>
        <taxon>Symbiodiniaceae</taxon>
        <taxon>Symbiodinium</taxon>
    </lineage>
</organism>
<name>A0A812GZ86_9DINO</name>
<feature type="region of interest" description="Disordered" evidence="2">
    <location>
        <begin position="236"/>
        <end position="274"/>
    </location>
</feature>
<dbReference type="SUPFAM" id="SSF53335">
    <property type="entry name" value="S-adenosyl-L-methionine-dependent methyltransferases"/>
    <property type="match status" value="1"/>
</dbReference>
<dbReference type="GO" id="GO:0003677">
    <property type="term" value="F:DNA binding"/>
    <property type="evidence" value="ECO:0007669"/>
    <property type="project" value="InterPro"/>
</dbReference>
<feature type="compositionally biased region" description="Basic and acidic residues" evidence="2">
    <location>
        <begin position="202"/>
        <end position="215"/>
    </location>
</feature>
<dbReference type="InterPro" id="IPR011010">
    <property type="entry name" value="DNA_brk_join_enz"/>
</dbReference>
<dbReference type="SUPFAM" id="SSF56349">
    <property type="entry name" value="DNA breaking-rejoining enzymes"/>
    <property type="match status" value="1"/>
</dbReference>
<feature type="compositionally biased region" description="Basic residues" evidence="2">
    <location>
        <begin position="248"/>
        <end position="259"/>
    </location>
</feature>
<dbReference type="GO" id="GO:0006310">
    <property type="term" value="P:DNA recombination"/>
    <property type="evidence" value="ECO:0007669"/>
    <property type="project" value="UniProtKB-KW"/>
</dbReference>
<evidence type="ECO:0000313" key="4">
    <source>
        <dbReference type="Proteomes" id="UP000604046"/>
    </source>
</evidence>
<feature type="compositionally biased region" description="Basic and acidic residues" evidence="2">
    <location>
        <begin position="454"/>
        <end position="469"/>
    </location>
</feature>
<gene>
    <name evidence="3" type="ORF">SNAT2548_LOCUS1122</name>
</gene>
<feature type="region of interest" description="Disordered" evidence="2">
    <location>
        <begin position="202"/>
        <end position="224"/>
    </location>
</feature>